<feature type="compositionally biased region" description="Low complexity" evidence="18">
    <location>
        <begin position="243"/>
        <end position="256"/>
    </location>
</feature>
<dbReference type="GO" id="GO:0008349">
    <property type="term" value="F:MAP kinase kinase kinase kinase activity"/>
    <property type="evidence" value="ECO:0007669"/>
    <property type="project" value="EnsemblFungi"/>
</dbReference>
<dbReference type="GO" id="GO:0000011">
    <property type="term" value="P:vacuole inheritance"/>
    <property type="evidence" value="ECO:0007669"/>
    <property type="project" value="EnsemblFungi"/>
</dbReference>
<feature type="compositionally biased region" description="Polar residues" evidence="18">
    <location>
        <begin position="570"/>
        <end position="579"/>
    </location>
</feature>
<dbReference type="InterPro" id="IPR000095">
    <property type="entry name" value="CRIB_dom"/>
</dbReference>
<evidence type="ECO:0000256" key="9">
    <source>
        <dbReference type="ARBA" id="ARBA00022741"/>
    </source>
</evidence>
<dbReference type="EMBL" id="HE616742">
    <property type="protein sequence ID" value="CCE89604.1"/>
    <property type="molecule type" value="Genomic_DNA"/>
</dbReference>
<evidence type="ECO:0000256" key="7">
    <source>
        <dbReference type="ARBA" id="ARBA00022527"/>
    </source>
</evidence>
<dbReference type="STRING" id="1076872.G8ZLW0"/>
<dbReference type="SMART" id="SM00285">
    <property type="entry name" value="PBD"/>
    <property type="match status" value="1"/>
</dbReference>
<dbReference type="Proteomes" id="UP000005627">
    <property type="component" value="Chromosome 1"/>
</dbReference>
<dbReference type="EC" id="2.7.11.1" evidence="4"/>
<dbReference type="InterPro" id="IPR017441">
    <property type="entry name" value="Protein_kinase_ATP_BS"/>
</dbReference>
<evidence type="ECO:0000256" key="5">
    <source>
        <dbReference type="ARBA" id="ARBA00022490"/>
    </source>
</evidence>
<dbReference type="FunFam" id="1.10.510.10:FF:000011">
    <property type="entry name" value="Non-specific serine/threonine protein kinase"/>
    <property type="match status" value="1"/>
</dbReference>
<evidence type="ECO:0000256" key="4">
    <source>
        <dbReference type="ARBA" id="ARBA00012513"/>
    </source>
</evidence>
<evidence type="ECO:0000256" key="13">
    <source>
        <dbReference type="ARBA" id="ARBA00047899"/>
    </source>
</evidence>
<dbReference type="GO" id="GO:0007232">
    <property type="term" value="P:osmosensory signaling pathway via Sho1 osmosensor"/>
    <property type="evidence" value="ECO:0007669"/>
    <property type="project" value="EnsemblFungi"/>
</dbReference>
<dbReference type="PROSITE" id="PS50108">
    <property type="entry name" value="CRIB"/>
    <property type="match status" value="1"/>
</dbReference>
<dbReference type="InterPro" id="IPR000719">
    <property type="entry name" value="Prot_kinase_dom"/>
</dbReference>
<accession>G8ZLW0</accession>
<dbReference type="RefSeq" id="XP_003678815.1">
    <property type="nucleotide sequence ID" value="XM_003678767.1"/>
</dbReference>
<dbReference type="CDD" id="cd06614">
    <property type="entry name" value="STKc_PAK"/>
    <property type="match status" value="1"/>
</dbReference>
<sequence>MAEELASRMSQSRDEGDDTGQVTGGDHEKIYQTVEQPSLSPIINQDDLSNNFDLPRAAGTLNVNAYHEESETDSKAIGGYRSMDPKAQSNDDNELTNSATLDDPIQFTRVSSSSAISGASSFEYDGNNQEDDILRGDGKVQIGGKGINKERGEVDSKNHYNNISTGRTQGNDGSTVGDKTNSTIRGSGAEQQVNGTPNDTFTASESLFDTSSGNLSSVSKTILPSMFATEPRQQSHTPVSTPVIPQEPSSSVSEQSTASKGMNSPFRPFTNKAGATSSPKITHVSTPSPSSTAGKSDSSKRKSSGSSRMKGVFTSFVQNIKRNSQSERSRSGSSVKISTPYNAKHVHHVGVDAKTGEYTGLPEEWERMLTSSGISKKEQQQNMQAVVDIVKFYQDVAESSGEDKVFKTFNVNGSNIHNISTPSLRTPSNSSVSRFEGKDGSSTPELVRQTPKFQQPFSTTSHGDNTKNSPAAIGALETQNATSNGKFIPSRPAPKPPGQSAPNNIISPLAASGKPSTPPIQKSSSLVSLPSRKGTIKKDEQPLPPLPPVEVDKIDTKTENKDEKSMPQVPKSSGTQTAPSREASKKAHAALAEKKAEERERRTKQLYAKLAEICTDGDPSKMYLNLTKIGQGASGGVYTAYEVGTNASVAIKQMNLEKQPKKELIINEILVMKGSKHQNIVNFIDSYVLKGDLWVVMEYMEGGSLTDVVTHCILTEAQIGAVCRETLRGLQFLHSKGVIHRDIKSDNILLSMNGEIKLTDFGFCAQINEINLKRTTMVGTPYWMAPEVVSRKEYGPKVDIWSLGIMIIEMIEGEPPYLNETPLRALYLIATNGTPKLKEPEVLSPELKSFLAWCLNVNPDTRASATELLRDVFITQCADENESLAPLVKLARMKKIAEKMDSGDEESGGNGSRED</sequence>
<dbReference type="GO" id="GO:0043332">
    <property type="term" value="C:mating projection tip"/>
    <property type="evidence" value="ECO:0007669"/>
    <property type="project" value="EnsemblFungi"/>
</dbReference>
<dbReference type="GO" id="GO:0010629">
    <property type="term" value="P:negative regulation of gene expression"/>
    <property type="evidence" value="ECO:0007669"/>
    <property type="project" value="EnsemblFungi"/>
</dbReference>
<dbReference type="GO" id="GO:0043065">
    <property type="term" value="P:positive regulation of apoptotic process"/>
    <property type="evidence" value="ECO:0007669"/>
    <property type="project" value="EnsemblFungi"/>
</dbReference>
<dbReference type="HOGENOM" id="CLU_000288_26_3_1"/>
<keyword evidence="6" id="KW-0589">Pheromone response</keyword>
<feature type="compositionally biased region" description="Polar residues" evidence="18">
    <location>
        <begin position="159"/>
        <end position="222"/>
    </location>
</feature>
<dbReference type="Gene3D" id="3.30.200.20">
    <property type="entry name" value="Phosphorylase Kinase, domain 1"/>
    <property type="match status" value="1"/>
</dbReference>
<feature type="compositionally biased region" description="Basic and acidic residues" evidence="18">
    <location>
        <begin position="147"/>
        <end position="158"/>
    </location>
</feature>
<dbReference type="InterPro" id="IPR036936">
    <property type="entry name" value="CRIB_dom_sf"/>
</dbReference>
<dbReference type="InParanoid" id="G8ZLW0"/>
<feature type="region of interest" description="Disordered" evidence="18">
    <location>
        <begin position="413"/>
        <end position="470"/>
    </location>
</feature>
<evidence type="ECO:0000256" key="11">
    <source>
        <dbReference type="ARBA" id="ARBA00022840"/>
    </source>
</evidence>
<keyword evidence="12" id="KW-0539">Nucleus</keyword>
<dbReference type="GO" id="GO:0007124">
    <property type="term" value="P:pseudohyphal growth"/>
    <property type="evidence" value="ECO:0007669"/>
    <property type="project" value="EnsemblFungi"/>
</dbReference>
<dbReference type="InterPro" id="IPR011009">
    <property type="entry name" value="Kinase-like_dom_sf"/>
</dbReference>
<evidence type="ECO:0000256" key="16">
    <source>
        <dbReference type="ARBA" id="ARBA00071463"/>
    </source>
</evidence>
<evidence type="ECO:0000259" key="19">
    <source>
        <dbReference type="PROSITE" id="PS50011"/>
    </source>
</evidence>
<feature type="compositionally biased region" description="Basic and acidic residues" evidence="18">
    <location>
        <begin position="550"/>
        <end position="565"/>
    </location>
</feature>
<dbReference type="GO" id="GO:0007118">
    <property type="term" value="P:budding cell apical bud growth"/>
    <property type="evidence" value="ECO:0007669"/>
    <property type="project" value="EnsemblFungi"/>
</dbReference>
<evidence type="ECO:0000256" key="15">
    <source>
        <dbReference type="ARBA" id="ARBA00070332"/>
    </source>
</evidence>
<dbReference type="PANTHER" id="PTHR45832:SF22">
    <property type="entry name" value="SERINE_THREONINE-PROTEIN KINASE SAMKA-RELATED"/>
    <property type="match status" value="1"/>
</dbReference>
<protein>
    <recommendedName>
        <fullName evidence="15">Serine/threonine-protein kinase STE20</fullName>
        <ecNumber evidence="4">2.7.11.1</ecNumber>
    </recommendedName>
    <alternativeName>
        <fullName evidence="16">Serine/threonine-protein kinase ste20</fullName>
    </alternativeName>
</protein>
<dbReference type="PANTHER" id="PTHR45832">
    <property type="entry name" value="SERINE/THREONINE-PROTEIN KINASE SAMKA-RELATED-RELATED"/>
    <property type="match status" value="1"/>
</dbReference>
<feature type="compositionally biased region" description="Polar residues" evidence="18">
    <location>
        <begin position="519"/>
        <end position="528"/>
    </location>
</feature>
<gene>
    <name evidence="21" type="primary">TDEL0A02720</name>
    <name evidence="21" type="ORF">TDEL_0A02720</name>
</gene>
<evidence type="ECO:0000256" key="18">
    <source>
        <dbReference type="SAM" id="MobiDB-lite"/>
    </source>
</evidence>
<dbReference type="KEGG" id="tdl:TDEL_0A02720"/>
<dbReference type="GO" id="GO:0007121">
    <property type="term" value="P:bipolar cellular bud site selection"/>
    <property type="evidence" value="ECO:0007669"/>
    <property type="project" value="EnsemblFungi"/>
</dbReference>
<reference evidence="21 22" key="1">
    <citation type="journal article" date="2011" name="Proc. Natl. Acad. Sci. U.S.A.">
        <title>Evolutionary erosion of yeast sex chromosomes by mating-type switching accidents.</title>
        <authorList>
            <person name="Gordon J.L."/>
            <person name="Armisen D."/>
            <person name="Proux-Wera E."/>
            <person name="Oheigeartaigh S.S."/>
            <person name="Byrne K.P."/>
            <person name="Wolfe K.H."/>
        </authorList>
    </citation>
    <scope>NUCLEOTIDE SEQUENCE [LARGE SCALE GENOMIC DNA]</scope>
    <source>
        <strain evidence="22">ATCC 10662 / CBS 1146 / NBRC 0425 / NCYC 2629 / NRRL Y-866</strain>
    </source>
</reference>
<dbReference type="AlphaFoldDB" id="G8ZLW0"/>
<evidence type="ECO:0000256" key="8">
    <source>
        <dbReference type="ARBA" id="ARBA00022679"/>
    </source>
</evidence>
<evidence type="ECO:0000256" key="6">
    <source>
        <dbReference type="ARBA" id="ARBA00022507"/>
    </source>
</evidence>
<dbReference type="PROSITE" id="PS00108">
    <property type="entry name" value="PROTEIN_KINASE_ST"/>
    <property type="match status" value="1"/>
</dbReference>
<dbReference type="Gene3D" id="3.90.810.10">
    <property type="entry name" value="CRIB domain"/>
    <property type="match status" value="1"/>
</dbReference>
<keyword evidence="11 17" id="KW-0067">ATP-binding</keyword>
<evidence type="ECO:0000313" key="22">
    <source>
        <dbReference type="Proteomes" id="UP000005627"/>
    </source>
</evidence>
<evidence type="ECO:0000256" key="1">
    <source>
        <dbReference type="ARBA" id="ARBA00004123"/>
    </source>
</evidence>
<organism evidence="21 22">
    <name type="scientific">Torulaspora delbrueckii</name>
    <name type="common">Yeast</name>
    <name type="synonym">Candida colliculosa</name>
    <dbReference type="NCBI Taxonomy" id="4950"/>
    <lineage>
        <taxon>Eukaryota</taxon>
        <taxon>Fungi</taxon>
        <taxon>Dikarya</taxon>
        <taxon>Ascomycota</taxon>
        <taxon>Saccharomycotina</taxon>
        <taxon>Saccharomycetes</taxon>
        <taxon>Saccharomycetales</taxon>
        <taxon>Saccharomycetaceae</taxon>
        <taxon>Torulaspora</taxon>
    </lineage>
</organism>
<keyword evidence="10" id="KW-0418">Kinase</keyword>
<dbReference type="GO" id="GO:0007096">
    <property type="term" value="P:regulation of exit from mitosis"/>
    <property type="evidence" value="ECO:0007669"/>
    <property type="project" value="EnsemblFungi"/>
</dbReference>
<feature type="compositionally biased region" description="Polar residues" evidence="18">
    <location>
        <begin position="87"/>
        <end position="100"/>
    </location>
</feature>
<feature type="compositionally biased region" description="Polar residues" evidence="18">
    <location>
        <begin position="413"/>
        <end position="433"/>
    </location>
</feature>
<feature type="compositionally biased region" description="Polar residues" evidence="18">
    <location>
        <begin position="231"/>
        <end position="240"/>
    </location>
</feature>
<feature type="binding site" evidence="17">
    <location>
        <position position="652"/>
    </location>
    <ligand>
        <name>ATP</name>
        <dbReference type="ChEBI" id="CHEBI:30616"/>
    </ligand>
</feature>
<evidence type="ECO:0000256" key="3">
    <source>
        <dbReference type="ARBA" id="ARBA00008874"/>
    </source>
</evidence>
<dbReference type="SMART" id="SM00220">
    <property type="entry name" value="S_TKc"/>
    <property type="match status" value="1"/>
</dbReference>
<keyword evidence="8" id="KW-0808">Transferase</keyword>
<dbReference type="GO" id="GO:0001402">
    <property type="term" value="P:signal transduction involved in filamentous growth"/>
    <property type="evidence" value="ECO:0007669"/>
    <property type="project" value="EnsemblFungi"/>
</dbReference>
<dbReference type="FunCoup" id="G8ZLW0">
    <property type="interactions" value="488"/>
</dbReference>
<dbReference type="Pfam" id="PF00069">
    <property type="entry name" value="Pkinase"/>
    <property type="match status" value="1"/>
</dbReference>
<dbReference type="GO" id="GO:0005524">
    <property type="term" value="F:ATP binding"/>
    <property type="evidence" value="ECO:0007669"/>
    <property type="project" value="UniProtKB-UniRule"/>
</dbReference>
<dbReference type="FunFam" id="3.90.810.10:FF:000007">
    <property type="entry name" value="Non-specific serine/threonine protein kinase"/>
    <property type="match status" value="1"/>
</dbReference>
<dbReference type="OrthoDB" id="248923at2759"/>
<dbReference type="GeneID" id="11502792"/>
<dbReference type="GO" id="GO:0001403">
    <property type="term" value="P:invasive growth in response to glucose limitation"/>
    <property type="evidence" value="ECO:0007669"/>
    <property type="project" value="EnsemblFungi"/>
</dbReference>
<name>G8ZLW0_TORDE</name>
<dbReference type="GO" id="GO:0044025">
    <property type="term" value="F:histone H2BS14 kinase activity"/>
    <property type="evidence" value="ECO:0007669"/>
    <property type="project" value="EnsemblFungi"/>
</dbReference>
<keyword evidence="22" id="KW-1185">Reference proteome</keyword>
<dbReference type="eggNOG" id="KOG0578">
    <property type="taxonomic scope" value="Eukaryota"/>
</dbReference>
<proteinExistence type="inferred from homology"/>
<feature type="domain" description="Protein kinase" evidence="19">
    <location>
        <begin position="623"/>
        <end position="874"/>
    </location>
</feature>
<dbReference type="GO" id="GO:0035376">
    <property type="term" value="P:sterol import"/>
    <property type="evidence" value="ECO:0007669"/>
    <property type="project" value="EnsemblFungi"/>
</dbReference>
<evidence type="ECO:0000256" key="17">
    <source>
        <dbReference type="PROSITE-ProRule" id="PRU10141"/>
    </source>
</evidence>
<evidence type="ECO:0000256" key="2">
    <source>
        <dbReference type="ARBA" id="ARBA00004496"/>
    </source>
</evidence>
<dbReference type="SUPFAM" id="SSF56112">
    <property type="entry name" value="Protein kinase-like (PK-like)"/>
    <property type="match status" value="1"/>
</dbReference>
<dbReference type="FunFam" id="3.30.200.20:FF:000385">
    <property type="entry name" value="Non-specific serine/threonine protein kinase"/>
    <property type="match status" value="1"/>
</dbReference>
<evidence type="ECO:0000256" key="10">
    <source>
        <dbReference type="ARBA" id="ARBA00022777"/>
    </source>
</evidence>
<feature type="compositionally biased region" description="Low complexity" evidence="18">
    <location>
        <begin position="111"/>
        <end position="121"/>
    </location>
</feature>
<keyword evidence="9 17" id="KW-0547">Nucleotide-binding</keyword>
<dbReference type="GO" id="GO:0034063">
    <property type="term" value="P:stress granule assembly"/>
    <property type="evidence" value="ECO:0007669"/>
    <property type="project" value="EnsemblFungi"/>
</dbReference>
<dbReference type="GO" id="GO:0000750">
    <property type="term" value="P:pheromone-dependent signal transduction involved in conjugation with cellular fusion"/>
    <property type="evidence" value="ECO:0007669"/>
    <property type="project" value="EnsemblFungi"/>
</dbReference>
<dbReference type="Pfam" id="PF00786">
    <property type="entry name" value="PBD"/>
    <property type="match status" value="1"/>
</dbReference>
<comment type="catalytic activity">
    <reaction evidence="14">
        <text>L-seryl-[protein] + ATP = O-phospho-L-seryl-[protein] + ADP + H(+)</text>
        <dbReference type="Rhea" id="RHEA:17989"/>
        <dbReference type="Rhea" id="RHEA-COMP:9863"/>
        <dbReference type="Rhea" id="RHEA-COMP:11604"/>
        <dbReference type="ChEBI" id="CHEBI:15378"/>
        <dbReference type="ChEBI" id="CHEBI:29999"/>
        <dbReference type="ChEBI" id="CHEBI:30616"/>
        <dbReference type="ChEBI" id="CHEBI:83421"/>
        <dbReference type="ChEBI" id="CHEBI:456216"/>
        <dbReference type="EC" id="2.7.11.1"/>
    </reaction>
</comment>
<comment type="catalytic activity">
    <reaction evidence="13">
        <text>L-threonyl-[protein] + ATP = O-phospho-L-threonyl-[protein] + ADP + H(+)</text>
        <dbReference type="Rhea" id="RHEA:46608"/>
        <dbReference type="Rhea" id="RHEA-COMP:11060"/>
        <dbReference type="Rhea" id="RHEA-COMP:11605"/>
        <dbReference type="ChEBI" id="CHEBI:15378"/>
        <dbReference type="ChEBI" id="CHEBI:30013"/>
        <dbReference type="ChEBI" id="CHEBI:30616"/>
        <dbReference type="ChEBI" id="CHEBI:61977"/>
        <dbReference type="ChEBI" id="CHEBI:456216"/>
        <dbReference type="EC" id="2.7.11.1"/>
    </reaction>
</comment>
<dbReference type="GO" id="GO:0000131">
    <property type="term" value="C:incipient cellular bud site"/>
    <property type="evidence" value="ECO:0007669"/>
    <property type="project" value="EnsemblFungi"/>
</dbReference>
<evidence type="ECO:0000313" key="21">
    <source>
        <dbReference type="EMBL" id="CCE89604.1"/>
    </source>
</evidence>
<feature type="region of interest" description="Disordered" evidence="18">
    <location>
        <begin position="1"/>
        <end position="30"/>
    </location>
</feature>
<comment type="similarity">
    <text evidence="3">Belongs to the protein kinase superfamily. STE Ser/Thr protein kinase family. STE20 subfamily.</text>
</comment>
<dbReference type="GO" id="GO:0070301">
    <property type="term" value="P:cellular response to hydrogen peroxide"/>
    <property type="evidence" value="ECO:0007669"/>
    <property type="project" value="EnsemblFungi"/>
</dbReference>
<feature type="compositionally biased region" description="Polar residues" evidence="18">
    <location>
        <begin position="273"/>
        <end position="293"/>
    </location>
</feature>
<dbReference type="InterPro" id="IPR051931">
    <property type="entry name" value="PAK3-like"/>
</dbReference>
<comment type="subcellular location">
    <subcellularLocation>
        <location evidence="2">Cytoplasm</location>
    </subcellularLocation>
    <subcellularLocation>
        <location evidence="1">Nucleus</location>
    </subcellularLocation>
</comment>
<dbReference type="PROSITE" id="PS50011">
    <property type="entry name" value="PROTEIN_KINASE_DOM"/>
    <property type="match status" value="1"/>
</dbReference>
<dbReference type="GO" id="GO:0005634">
    <property type="term" value="C:nucleus"/>
    <property type="evidence" value="ECO:0007669"/>
    <property type="project" value="UniProtKB-SubCell"/>
</dbReference>
<keyword evidence="5" id="KW-0963">Cytoplasm</keyword>
<dbReference type="GO" id="GO:0000122">
    <property type="term" value="P:negative regulation of transcription by RNA polymerase II"/>
    <property type="evidence" value="ECO:0007669"/>
    <property type="project" value="EnsemblFungi"/>
</dbReference>
<dbReference type="InterPro" id="IPR008271">
    <property type="entry name" value="Ser/Thr_kinase_AS"/>
</dbReference>
<dbReference type="GO" id="GO:0106310">
    <property type="term" value="F:protein serine kinase activity"/>
    <property type="evidence" value="ECO:0007669"/>
    <property type="project" value="RHEA"/>
</dbReference>
<feature type="domain" description="CRIB" evidence="20">
    <location>
        <begin position="337"/>
        <end position="350"/>
    </location>
</feature>
<dbReference type="CDD" id="cd01093">
    <property type="entry name" value="CRIB_PAK_like"/>
    <property type="match status" value="1"/>
</dbReference>
<dbReference type="Gene3D" id="1.10.510.10">
    <property type="entry name" value="Transferase(Phosphotransferase) domain 1"/>
    <property type="match status" value="1"/>
</dbReference>
<feature type="region of interest" description="Disordered" evidence="18">
    <location>
        <begin position="63"/>
        <end position="339"/>
    </location>
</feature>
<evidence type="ECO:0000256" key="12">
    <source>
        <dbReference type="ARBA" id="ARBA00023242"/>
    </source>
</evidence>
<evidence type="ECO:0000256" key="14">
    <source>
        <dbReference type="ARBA" id="ARBA00048679"/>
    </source>
</evidence>
<dbReference type="GO" id="GO:0005737">
    <property type="term" value="C:cytoplasm"/>
    <property type="evidence" value="ECO:0007669"/>
    <property type="project" value="UniProtKB-SubCell"/>
</dbReference>
<dbReference type="GO" id="GO:2000910">
    <property type="term" value="P:negative regulation of sterol import"/>
    <property type="evidence" value="ECO:0007669"/>
    <property type="project" value="EnsemblFungi"/>
</dbReference>
<dbReference type="InterPro" id="IPR033923">
    <property type="entry name" value="PAK_BD"/>
</dbReference>
<evidence type="ECO:0000259" key="20">
    <source>
        <dbReference type="PROSITE" id="PS50108"/>
    </source>
</evidence>
<keyword evidence="7" id="KW-0723">Serine/threonine-protein kinase</keyword>
<dbReference type="PROSITE" id="PS00107">
    <property type="entry name" value="PROTEIN_KINASE_ATP"/>
    <property type="match status" value="1"/>
</dbReference>
<feature type="compositionally biased region" description="Polar residues" evidence="18">
    <location>
        <begin position="451"/>
        <end position="469"/>
    </location>
</feature>
<feature type="region of interest" description="Disordered" evidence="18">
    <location>
        <begin position="482"/>
        <end position="598"/>
    </location>
</feature>